<sequence length="376" mass="41023">MGVVAAVEDDGYVPEYGLLVLGDTSLDWGPEEPDVPRYRDRGDSPAGTFAGTGGGWVTAQADSLIDHTIRLETHDEAPAPDQGEFDDVLEAPYRSSSGAVMLSHVTGGIYDPTTLELGDAEWYRVRVARRHGRAGDTPRDSWLLRFWPDPGLEPPVWQARSRPAVGAGDNGWHSALPQEVTQVGYIAMNAARALGGPVTAAQVDAWHRHPSFPAGWIDEPLWPAGATGPAAQYFDRRQRRCDEIAAELGVPAARRKRDVLPLLAAAGLLVREGDAYRPGRPARIDTVLSLPPEQVEAVRRQDAKSRYGGLAQDLELILRWIRRPPFRTTAAELTGRLLVTEAELAAALAHAEQSAGLLHFDEEPALRLWLGHRPHG</sequence>
<dbReference type="Proteomes" id="UP001602245">
    <property type="component" value="Unassembled WGS sequence"/>
</dbReference>
<dbReference type="EMBL" id="JBIAZU010000001">
    <property type="protein sequence ID" value="MFF5288983.1"/>
    <property type="molecule type" value="Genomic_DNA"/>
</dbReference>
<keyword evidence="3" id="KW-1185">Reference proteome</keyword>
<accession>A0ABW6W7J2</accession>
<reference evidence="2 3" key="1">
    <citation type="submission" date="2024-10" db="EMBL/GenBank/DDBJ databases">
        <title>The Natural Products Discovery Center: Release of the First 8490 Sequenced Strains for Exploring Actinobacteria Biosynthetic Diversity.</title>
        <authorList>
            <person name="Kalkreuter E."/>
            <person name="Kautsar S.A."/>
            <person name="Yang D."/>
            <person name="Bader C.D."/>
            <person name="Teijaro C.N."/>
            <person name="Fluegel L."/>
            <person name="Davis C.M."/>
            <person name="Simpson J.R."/>
            <person name="Lauterbach L."/>
            <person name="Steele A.D."/>
            <person name="Gui C."/>
            <person name="Meng S."/>
            <person name="Li G."/>
            <person name="Viehrig K."/>
            <person name="Ye F."/>
            <person name="Su P."/>
            <person name="Kiefer A.F."/>
            <person name="Nichols A."/>
            <person name="Cepeda A.J."/>
            <person name="Yan W."/>
            <person name="Fan B."/>
            <person name="Jiang Y."/>
            <person name="Adhikari A."/>
            <person name="Zheng C.-J."/>
            <person name="Schuster L."/>
            <person name="Cowan T.M."/>
            <person name="Smanski M.J."/>
            <person name="Chevrette M.G."/>
            <person name="De Carvalho L.P.S."/>
            <person name="Shen B."/>
        </authorList>
    </citation>
    <scope>NUCLEOTIDE SEQUENCE [LARGE SCALE GENOMIC DNA]</scope>
    <source>
        <strain evidence="2 3">NPDC000087</strain>
    </source>
</reference>
<protein>
    <submittedName>
        <fullName evidence="2">DUF6042 family protein</fullName>
    </submittedName>
</protein>
<feature type="region of interest" description="Disordered" evidence="1">
    <location>
        <begin position="29"/>
        <end position="53"/>
    </location>
</feature>
<name>A0ABW6W7J2_9ACTN</name>
<evidence type="ECO:0000313" key="2">
    <source>
        <dbReference type="EMBL" id="MFF5288983.1"/>
    </source>
</evidence>
<evidence type="ECO:0000256" key="1">
    <source>
        <dbReference type="SAM" id="MobiDB-lite"/>
    </source>
</evidence>
<gene>
    <name evidence="2" type="ORF">ACFY35_06075</name>
</gene>
<feature type="compositionally biased region" description="Basic and acidic residues" evidence="1">
    <location>
        <begin position="34"/>
        <end position="43"/>
    </location>
</feature>
<proteinExistence type="predicted"/>
<comment type="caution">
    <text evidence="2">The sequence shown here is derived from an EMBL/GenBank/DDBJ whole genome shotgun (WGS) entry which is preliminary data.</text>
</comment>
<organism evidence="2 3">
    <name type="scientific">Paractinoplanes globisporus</name>
    <dbReference type="NCBI Taxonomy" id="113565"/>
    <lineage>
        <taxon>Bacteria</taxon>
        <taxon>Bacillati</taxon>
        <taxon>Actinomycetota</taxon>
        <taxon>Actinomycetes</taxon>
        <taxon>Micromonosporales</taxon>
        <taxon>Micromonosporaceae</taxon>
        <taxon>Paractinoplanes</taxon>
    </lineage>
</organism>
<evidence type="ECO:0000313" key="3">
    <source>
        <dbReference type="Proteomes" id="UP001602245"/>
    </source>
</evidence>
<dbReference type="RefSeq" id="WP_026205215.1">
    <property type="nucleotide sequence ID" value="NZ_JBIAZU010000001.1"/>
</dbReference>